<dbReference type="InterPro" id="IPR032623">
    <property type="entry name" value="FecR_N"/>
</dbReference>
<dbReference type="Pfam" id="PF16344">
    <property type="entry name" value="FecR_C"/>
    <property type="match status" value="1"/>
</dbReference>
<dbReference type="Pfam" id="PF16220">
    <property type="entry name" value="DUF4880"/>
    <property type="match status" value="1"/>
</dbReference>
<evidence type="ECO:0000259" key="3">
    <source>
        <dbReference type="Pfam" id="PF16220"/>
    </source>
</evidence>
<name>A0A7T0C4P7_9BACT</name>
<evidence type="ECO:0000313" key="5">
    <source>
        <dbReference type="EMBL" id="QPJ66471.1"/>
    </source>
</evidence>
<evidence type="ECO:0000259" key="4">
    <source>
        <dbReference type="Pfam" id="PF16344"/>
    </source>
</evidence>
<evidence type="ECO:0000256" key="1">
    <source>
        <dbReference type="SAM" id="Phobius"/>
    </source>
</evidence>
<feature type="transmembrane region" description="Helical" evidence="1">
    <location>
        <begin position="102"/>
        <end position="126"/>
    </location>
</feature>
<dbReference type="GO" id="GO:0016989">
    <property type="term" value="F:sigma factor antagonist activity"/>
    <property type="evidence" value="ECO:0007669"/>
    <property type="project" value="TreeGrafter"/>
</dbReference>
<dbReference type="Proteomes" id="UP000594464">
    <property type="component" value="Chromosome"/>
</dbReference>
<dbReference type="InterPro" id="IPR006860">
    <property type="entry name" value="FecR"/>
</dbReference>
<dbReference type="PANTHER" id="PTHR30273:SF2">
    <property type="entry name" value="PROTEIN FECR"/>
    <property type="match status" value="1"/>
</dbReference>
<dbReference type="InterPro" id="IPR012373">
    <property type="entry name" value="Ferrdict_sens_TM"/>
</dbReference>
<evidence type="ECO:0000313" key="6">
    <source>
        <dbReference type="Proteomes" id="UP000594464"/>
    </source>
</evidence>
<keyword evidence="1" id="KW-0812">Transmembrane</keyword>
<dbReference type="Gene3D" id="2.60.120.1440">
    <property type="match status" value="1"/>
</dbReference>
<dbReference type="EMBL" id="CP048620">
    <property type="protein sequence ID" value="QPJ66471.1"/>
    <property type="molecule type" value="Genomic_DNA"/>
</dbReference>
<dbReference type="PIRSF" id="PIRSF018266">
    <property type="entry name" value="FecR"/>
    <property type="match status" value="1"/>
</dbReference>
<accession>A0A7T0C4P7</accession>
<dbReference type="Gene3D" id="3.55.50.30">
    <property type="match status" value="1"/>
</dbReference>
<reference evidence="6" key="1">
    <citation type="submission" date="2020-02" db="EMBL/GenBank/DDBJ databases">
        <title>Genomic and physiological characterization of two novel Nitrospinaceae genera.</title>
        <authorList>
            <person name="Mueller A.J."/>
            <person name="Jung M.-Y."/>
            <person name="Strachan C.R."/>
            <person name="Herbold C.W."/>
            <person name="Kirkegaard R.H."/>
            <person name="Daims H."/>
        </authorList>
    </citation>
    <scope>NUCLEOTIDE SEQUENCE [LARGE SCALE GENOMIC DNA]</scope>
</reference>
<organism evidence="5 6">
    <name type="scientific">Candidatus Nitrohelix vancouverensis</name>
    <dbReference type="NCBI Taxonomy" id="2705534"/>
    <lineage>
        <taxon>Bacteria</taxon>
        <taxon>Pseudomonadati</taxon>
        <taxon>Nitrospinota/Tectimicrobiota group</taxon>
        <taxon>Nitrospinota</taxon>
        <taxon>Nitrospinia</taxon>
        <taxon>Nitrospinales</taxon>
        <taxon>Nitrospinaceae</taxon>
        <taxon>Candidatus Nitrohelix</taxon>
    </lineage>
</organism>
<dbReference type="Pfam" id="PF04773">
    <property type="entry name" value="FecR"/>
    <property type="match status" value="1"/>
</dbReference>
<dbReference type="KEGG" id="nva:G3M78_14125"/>
<dbReference type="InterPro" id="IPR032508">
    <property type="entry name" value="FecR_C"/>
</dbReference>
<gene>
    <name evidence="5" type="ORF">G3M78_14125</name>
</gene>
<keyword evidence="1" id="KW-0472">Membrane</keyword>
<evidence type="ECO:0000259" key="2">
    <source>
        <dbReference type="Pfam" id="PF04773"/>
    </source>
</evidence>
<proteinExistence type="predicted"/>
<keyword evidence="1" id="KW-1133">Transmembrane helix</keyword>
<dbReference type="AlphaFoldDB" id="A0A7T0C4P7"/>
<feature type="domain" description="FecR protein" evidence="2">
    <location>
        <begin position="132"/>
        <end position="223"/>
    </location>
</feature>
<feature type="domain" description="FecR N-terminal" evidence="3">
    <location>
        <begin position="18"/>
        <end position="57"/>
    </location>
</feature>
<protein>
    <submittedName>
        <fullName evidence="5">FecR family protein</fullName>
    </submittedName>
</protein>
<feature type="domain" description="Protein FecR C-terminal" evidence="4">
    <location>
        <begin position="271"/>
        <end position="329"/>
    </location>
</feature>
<sequence length="341" mass="36992">MSGNSDNAMIPKETLDIATAWLVRQDSRVLNAEEQDAFERWLRKDPIHAKAWKQVSSVWSDLDQLPVAVTATPVEDQACDAESSPLNASTLPSARANSGKKLWMGSAVLTASLAFFFMLSGGSLMLELTADAVTATGEMKSLTLPDGSLVHLNTASAVDVDFDDSDRTIHLLKGEAEFQVAHDASRPFRVEAAGGTATALGTAFIVRLNEGNATVTVLENTVEVAYPNPKKGTVERNILKPAQQVVFGPRKGLEAQPDVLLEESNAWRRGKLIFENKPLGEVIDELNRFYSGRIQILDASLAELKVNSVFSIEDPLLALDALESSLNLKSVRLGGMVIIYQ</sequence>
<dbReference type="PANTHER" id="PTHR30273">
    <property type="entry name" value="PERIPLASMIC SIGNAL SENSOR AND SIGMA FACTOR ACTIVATOR FECR-RELATED"/>
    <property type="match status" value="1"/>
</dbReference>